<feature type="domain" description="C-type lectin" evidence="6">
    <location>
        <begin position="84"/>
        <end position="188"/>
    </location>
</feature>
<dbReference type="InterPro" id="IPR001304">
    <property type="entry name" value="C-type_lectin-like"/>
</dbReference>
<dbReference type="InterPro" id="IPR033992">
    <property type="entry name" value="NKR-like_CTLD"/>
</dbReference>
<dbReference type="GO" id="GO:0030246">
    <property type="term" value="F:carbohydrate binding"/>
    <property type="evidence" value="ECO:0007669"/>
    <property type="project" value="UniProtKB-KW"/>
</dbReference>
<dbReference type="PANTHER" id="PTHR46746">
    <property type="entry name" value="KILLER CELL LECTIN-LIKE RECEPTOR SUBFAMILY F MEMBER 2"/>
    <property type="match status" value="1"/>
</dbReference>
<keyword evidence="7" id="KW-1185">Reference proteome</keyword>
<dbReference type="Proteomes" id="UP001652622">
    <property type="component" value="Unplaced"/>
</dbReference>
<protein>
    <submittedName>
        <fullName evidence="8">Killer cell lectin-like receptor subfamily G member 1</fullName>
    </submittedName>
</protein>
<dbReference type="GO" id="GO:0005886">
    <property type="term" value="C:plasma membrane"/>
    <property type="evidence" value="ECO:0007669"/>
    <property type="project" value="TreeGrafter"/>
</dbReference>
<evidence type="ECO:0000256" key="1">
    <source>
        <dbReference type="ARBA" id="ARBA00004167"/>
    </source>
</evidence>
<evidence type="ECO:0000259" key="6">
    <source>
        <dbReference type="PROSITE" id="PS50041"/>
    </source>
</evidence>
<dbReference type="GO" id="GO:0005576">
    <property type="term" value="C:extracellular region"/>
    <property type="evidence" value="ECO:0007669"/>
    <property type="project" value="UniProtKB-SubCell"/>
</dbReference>
<dbReference type="RefSeq" id="XP_034277614.2">
    <property type="nucleotide sequence ID" value="XM_034421723.2"/>
</dbReference>
<organism evidence="7 8">
    <name type="scientific">Pantherophis guttatus</name>
    <name type="common">Corn snake</name>
    <name type="synonym">Elaphe guttata</name>
    <dbReference type="NCBI Taxonomy" id="94885"/>
    <lineage>
        <taxon>Eukaryota</taxon>
        <taxon>Metazoa</taxon>
        <taxon>Chordata</taxon>
        <taxon>Craniata</taxon>
        <taxon>Vertebrata</taxon>
        <taxon>Euteleostomi</taxon>
        <taxon>Lepidosauria</taxon>
        <taxon>Squamata</taxon>
        <taxon>Bifurcata</taxon>
        <taxon>Unidentata</taxon>
        <taxon>Episquamata</taxon>
        <taxon>Toxicofera</taxon>
        <taxon>Serpentes</taxon>
        <taxon>Colubroidea</taxon>
        <taxon>Colubridae</taxon>
        <taxon>Colubrinae</taxon>
        <taxon>Pantherophis</taxon>
    </lineage>
</organism>
<evidence type="ECO:0000256" key="4">
    <source>
        <dbReference type="ARBA" id="ARBA00022734"/>
    </source>
</evidence>
<dbReference type="PANTHER" id="PTHR46746:SF3">
    <property type="entry name" value="C-TYPE LECTIN DOMAIN-CONTAINING PROTEIN-RELATED"/>
    <property type="match status" value="1"/>
</dbReference>
<dbReference type="GeneID" id="117668033"/>
<evidence type="ECO:0000313" key="7">
    <source>
        <dbReference type="Proteomes" id="UP001652622"/>
    </source>
</evidence>
<dbReference type="Pfam" id="PF00059">
    <property type="entry name" value="Lectin_C"/>
    <property type="match status" value="1"/>
</dbReference>
<comment type="subcellular location">
    <subcellularLocation>
        <location evidence="1">Membrane</location>
        <topology evidence="1">Single-pass membrane protein</topology>
    </subcellularLocation>
    <subcellularLocation>
        <location evidence="2">Secreted</location>
    </subcellularLocation>
</comment>
<dbReference type="InterPro" id="IPR016187">
    <property type="entry name" value="CTDL_fold"/>
</dbReference>
<dbReference type="SMART" id="SM00034">
    <property type="entry name" value="CLECT"/>
    <property type="match status" value="1"/>
</dbReference>
<dbReference type="CDD" id="cd03593">
    <property type="entry name" value="CLECT_NK_receptors_like"/>
    <property type="match status" value="1"/>
</dbReference>
<feature type="signal peptide" evidence="5">
    <location>
        <begin position="1"/>
        <end position="15"/>
    </location>
</feature>
<evidence type="ECO:0000256" key="2">
    <source>
        <dbReference type="ARBA" id="ARBA00004613"/>
    </source>
</evidence>
<dbReference type="PROSITE" id="PS50041">
    <property type="entry name" value="C_TYPE_LECTIN_2"/>
    <property type="match status" value="1"/>
</dbReference>
<dbReference type="Gene3D" id="3.10.100.10">
    <property type="entry name" value="Mannose-Binding Protein A, subunit A"/>
    <property type="match status" value="1"/>
</dbReference>
<evidence type="ECO:0000313" key="8">
    <source>
        <dbReference type="RefSeq" id="XP_034277614.2"/>
    </source>
</evidence>
<keyword evidence="4" id="KW-0430">Lectin</keyword>
<dbReference type="KEGG" id="pgut:117668033"/>
<keyword evidence="5" id="KW-0732">Signal</keyword>
<keyword evidence="3" id="KW-0964">Secreted</keyword>
<evidence type="ECO:0000256" key="3">
    <source>
        <dbReference type="ARBA" id="ARBA00022525"/>
    </source>
</evidence>
<proteinExistence type="predicted"/>
<dbReference type="GO" id="GO:0042269">
    <property type="term" value="P:regulation of natural killer cell mediated cytotoxicity"/>
    <property type="evidence" value="ECO:0007669"/>
    <property type="project" value="TreeGrafter"/>
</dbReference>
<dbReference type="AlphaFoldDB" id="A0A6P9C4Z0"/>
<accession>A0A6P9C4Z0</accession>
<dbReference type="GO" id="GO:0009986">
    <property type="term" value="C:cell surface"/>
    <property type="evidence" value="ECO:0007669"/>
    <property type="project" value="TreeGrafter"/>
</dbReference>
<dbReference type="InterPro" id="IPR051379">
    <property type="entry name" value="C-type_Lectin_Receptor_IMM"/>
</dbReference>
<dbReference type="InParanoid" id="A0A6P9C4Z0"/>
<evidence type="ECO:0000256" key="5">
    <source>
        <dbReference type="SAM" id="SignalP"/>
    </source>
</evidence>
<reference evidence="8" key="1">
    <citation type="submission" date="2025-08" db="UniProtKB">
        <authorList>
            <consortium name="RefSeq"/>
        </authorList>
    </citation>
    <scope>IDENTIFICATION</scope>
    <source>
        <tissue evidence="8">Blood</tissue>
    </source>
</reference>
<gene>
    <name evidence="8" type="primary">LOC117668033</name>
</gene>
<feature type="chain" id="PRO_5045945268" evidence="5">
    <location>
        <begin position="16"/>
        <end position="194"/>
    </location>
</feature>
<dbReference type="GO" id="GO:0038023">
    <property type="term" value="F:signaling receptor activity"/>
    <property type="evidence" value="ECO:0007669"/>
    <property type="project" value="TreeGrafter"/>
</dbReference>
<sequence length="194" mass="21934">MVAVILMGVYGLGCGFSTATNRSSPNSQEMTVISNAHQCKQDENKSNRELEKLRICLRQHLCQATNASRENASCSVCPVKWLPYEDKCYWFSTSILSWNQSYMDCAAKRSQLLVISNTGEQKFIQDTIQNMNIWIGLKFNLPEKKWMWVNGSPLNQTQSQPLTADCGAIGKKGIVADMCNSELYWICQKLSVFI</sequence>
<name>A0A6P9C4Z0_PANGU</name>
<dbReference type="InterPro" id="IPR016186">
    <property type="entry name" value="C-type_lectin-like/link_sf"/>
</dbReference>
<dbReference type="SUPFAM" id="SSF56436">
    <property type="entry name" value="C-type lectin-like"/>
    <property type="match status" value="1"/>
</dbReference>